<dbReference type="STRING" id="1324957.K933_06937"/>
<comment type="caution">
    <text evidence="2">The sequence shown here is derived from an EMBL/GenBank/DDBJ whole genome shotgun (WGS) entry which is preliminary data.</text>
</comment>
<dbReference type="EMBL" id="ASGZ01000023">
    <property type="protein sequence ID" value="ESP88811.1"/>
    <property type="molecule type" value="Genomic_DNA"/>
</dbReference>
<evidence type="ECO:0000313" key="3">
    <source>
        <dbReference type="Proteomes" id="UP000017840"/>
    </source>
</evidence>
<accession>V4GUM5</accession>
<name>V4GUM5_9EURY</name>
<dbReference type="Pfam" id="PF25912">
    <property type="entry name" value="DUF7964"/>
    <property type="match status" value="1"/>
</dbReference>
<gene>
    <name evidence="2" type="ORF">K933_06937</name>
</gene>
<dbReference type="InterPro" id="IPR058270">
    <property type="entry name" value="DUF7964"/>
</dbReference>
<protein>
    <recommendedName>
        <fullName evidence="1">DUF7964 domain-containing protein</fullName>
    </recommendedName>
</protein>
<reference evidence="2 3" key="1">
    <citation type="journal article" date="2013" name="Genome Announc.">
        <title>Draft Genome Sequence of 'Candidatus Halobonum tyrrellensis' Strain G22, Isolated from the Hypersaline Waters of Lake Tyrrell, Australia.</title>
        <authorList>
            <person name="Ugalde J.A."/>
            <person name="Narasingarao P."/>
            <person name="Kuo S."/>
            <person name="Podell S."/>
            <person name="Allen E.E."/>
        </authorList>
    </citation>
    <scope>NUCLEOTIDE SEQUENCE [LARGE SCALE GENOMIC DNA]</scope>
    <source>
        <strain evidence="2 3">G22</strain>
    </source>
</reference>
<proteinExistence type="predicted"/>
<evidence type="ECO:0000313" key="2">
    <source>
        <dbReference type="EMBL" id="ESP88811.1"/>
    </source>
</evidence>
<feature type="domain" description="DUF7964" evidence="1">
    <location>
        <begin position="9"/>
        <end position="99"/>
    </location>
</feature>
<dbReference type="AlphaFoldDB" id="V4GUM5"/>
<dbReference type="Proteomes" id="UP000017840">
    <property type="component" value="Unassembled WGS sequence"/>
</dbReference>
<sequence>MFPAVSSIVDSLPDRPLLDAEVEAIEDPTTGRISLVREETADGVVHFYVQTPETLYSLVYDDAAGEWRLDDAFEVESAEWERHTAEWFDETTDEEFDDW</sequence>
<organism evidence="2 3">
    <name type="scientific">Candidatus Halobonum tyrrellensis G22</name>
    <dbReference type="NCBI Taxonomy" id="1324957"/>
    <lineage>
        <taxon>Archaea</taxon>
        <taxon>Methanobacteriati</taxon>
        <taxon>Methanobacteriota</taxon>
        <taxon>Stenosarchaea group</taxon>
        <taxon>Halobacteria</taxon>
        <taxon>Halobacteriales</taxon>
        <taxon>Haloferacaceae</taxon>
        <taxon>Candidatus Halobonum</taxon>
    </lineage>
</organism>
<keyword evidence="3" id="KW-1185">Reference proteome</keyword>
<evidence type="ECO:0000259" key="1">
    <source>
        <dbReference type="Pfam" id="PF25912"/>
    </source>
</evidence>